<evidence type="ECO:0000256" key="1">
    <source>
        <dbReference type="ARBA" id="ARBA00022679"/>
    </source>
</evidence>
<evidence type="ECO:0000256" key="3">
    <source>
        <dbReference type="ARBA" id="ARBA00022777"/>
    </source>
</evidence>
<evidence type="ECO:0000256" key="2">
    <source>
        <dbReference type="ARBA" id="ARBA00022741"/>
    </source>
</evidence>
<dbReference type="InterPro" id="IPR023865">
    <property type="entry name" value="Aliphatic_acid_kinase_CS"/>
</dbReference>
<evidence type="ECO:0000313" key="5">
    <source>
        <dbReference type="EMBL" id="NJC72652.1"/>
    </source>
</evidence>
<keyword evidence="3" id="KW-0418">Kinase</keyword>
<protein>
    <submittedName>
        <fullName evidence="5">AAA family ATPase</fullName>
    </submittedName>
</protein>
<comment type="caution">
    <text evidence="5">The sequence shown here is derived from an EMBL/GenBank/DDBJ whole genome shotgun (WGS) entry which is preliminary data.</text>
</comment>
<dbReference type="Proteomes" id="UP000722989">
    <property type="component" value="Unassembled WGS sequence"/>
</dbReference>
<dbReference type="PIRSF" id="PIRSF007531">
    <property type="entry name" value="CPT"/>
    <property type="match status" value="1"/>
</dbReference>
<keyword evidence="1" id="KW-0808">Transferase</keyword>
<keyword evidence="4" id="KW-0067">ATP-binding</keyword>
<dbReference type="Gene3D" id="3.40.50.300">
    <property type="entry name" value="P-loop containing nucleotide triphosphate hydrolases"/>
    <property type="match status" value="1"/>
</dbReference>
<keyword evidence="2" id="KW-0547">Nucleotide-binding</keyword>
<reference evidence="5 6" key="1">
    <citation type="submission" date="2020-03" db="EMBL/GenBank/DDBJ databases">
        <title>WGS of the type strain of Planosporangium spp.</title>
        <authorList>
            <person name="Thawai C."/>
        </authorList>
    </citation>
    <scope>NUCLEOTIDE SEQUENCE [LARGE SCALE GENOMIC DNA]</scope>
    <source>
        <strain evidence="5 6">TBRC 5610</strain>
    </source>
</reference>
<dbReference type="Pfam" id="PF07931">
    <property type="entry name" value="CPT"/>
    <property type="match status" value="1"/>
</dbReference>
<dbReference type="EMBL" id="JAATVY010000020">
    <property type="protein sequence ID" value="NJC72652.1"/>
    <property type="molecule type" value="Genomic_DNA"/>
</dbReference>
<gene>
    <name evidence="5" type="ORF">HC031_23455</name>
</gene>
<sequence length="212" mass="22032">MSARGGYASTAARYGRRVTPVVVLNGGSSSGKTSIARSLQRLLGPTWMTLGVDDLVRALPGGDEVDDLIRAQQDRDGPEGAQGSIEFGPDGSVTVSEDFRRAEAAWYAGLAVIGRCGTGLILDEVFLGGGSSQKRLAAALSGLPVVWVGVHCTPEVAAARERGRPDRVVGMARLQAERVHEGVIYDLVVETTATSAADCASAIASHLTALEG</sequence>
<evidence type="ECO:0000313" key="6">
    <source>
        <dbReference type="Proteomes" id="UP000722989"/>
    </source>
</evidence>
<dbReference type="PROSITE" id="PS01075">
    <property type="entry name" value="ACETATE_KINASE_1"/>
    <property type="match status" value="1"/>
</dbReference>
<dbReference type="InterPro" id="IPR027417">
    <property type="entry name" value="P-loop_NTPase"/>
</dbReference>
<keyword evidence="6" id="KW-1185">Reference proteome</keyword>
<organism evidence="5 6">
    <name type="scientific">Planosporangium thailandense</name>
    <dbReference type="NCBI Taxonomy" id="765197"/>
    <lineage>
        <taxon>Bacteria</taxon>
        <taxon>Bacillati</taxon>
        <taxon>Actinomycetota</taxon>
        <taxon>Actinomycetes</taxon>
        <taxon>Micromonosporales</taxon>
        <taxon>Micromonosporaceae</taxon>
        <taxon>Planosporangium</taxon>
    </lineage>
</organism>
<evidence type="ECO:0000256" key="4">
    <source>
        <dbReference type="ARBA" id="ARBA00022840"/>
    </source>
</evidence>
<proteinExistence type="predicted"/>
<dbReference type="SUPFAM" id="SSF52540">
    <property type="entry name" value="P-loop containing nucleoside triphosphate hydrolases"/>
    <property type="match status" value="1"/>
</dbReference>
<name>A0ABX0Y3E2_9ACTN</name>
<dbReference type="InterPro" id="IPR012853">
    <property type="entry name" value="CPT"/>
</dbReference>
<accession>A0ABX0Y3E2</accession>